<dbReference type="EMBL" id="MFZF01000021">
    <property type="protein sequence ID" value="OGK16043.1"/>
    <property type="molecule type" value="Genomic_DNA"/>
</dbReference>
<dbReference type="Pfam" id="PF01435">
    <property type="entry name" value="Peptidase_M48"/>
    <property type="match status" value="1"/>
</dbReference>
<dbReference type="GO" id="GO:0008270">
    <property type="term" value="F:zinc ion binding"/>
    <property type="evidence" value="ECO:0007669"/>
    <property type="project" value="UniProtKB-UniRule"/>
</dbReference>
<evidence type="ECO:0000256" key="11">
    <source>
        <dbReference type="ARBA" id="ARBA00023136"/>
    </source>
</evidence>
<keyword evidence="7 12" id="KW-0378">Hydrolase</keyword>
<dbReference type="HAMAP" id="MF_00188">
    <property type="entry name" value="Pept_M48_protease_HtpX"/>
    <property type="match status" value="1"/>
</dbReference>
<dbReference type="Gene3D" id="3.30.2010.10">
    <property type="entry name" value="Metalloproteases ('zincins'), catalytic domain"/>
    <property type="match status" value="1"/>
</dbReference>
<dbReference type="PANTHER" id="PTHR43221:SF1">
    <property type="entry name" value="PROTEASE HTPX"/>
    <property type="match status" value="1"/>
</dbReference>
<evidence type="ECO:0000313" key="15">
    <source>
        <dbReference type="Proteomes" id="UP000178372"/>
    </source>
</evidence>
<dbReference type="EC" id="3.4.24.-" evidence="12"/>
<dbReference type="GO" id="GO:0005886">
    <property type="term" value="C:plasma membrane"/>
    <property type="evidence" value="ECO:0007669"/>
    <property type="project" value="UniProtKB-SubCell"/>
</dbReference>
<feature type="transmembrane region" description="Helical" evidence="12">
    <location>
        <begin position="44"/>
        <end position="62"/>
    </location>
</feature>
<keyword evidence="6 12" id="KW-0479">Metal-binding</keyword>
<comment type="subcellular location">
    <subcellularLocation>
        <location evidence="1 12">Cell membrane</location>
        <topology evidence="1 12">Multi-pass membrane protein</topology>
    </subcellularLocation>
</comment>
<keyword evidence="9 12" id="KW-1133">Transmembrane helix</keyword>
<evidence type="ECO:0000256" key="9">
    <source>
        <dbReference type="ARBA" id="ARBA00022989"/>
    </source>
</evidence>
<evidence type="ECO:0000256" key="7">
    <source>
        <dbReference type="ARBA" id="ARBA00022801"/>
    </source>
</evidence>
<evidence type="ECO:0000256" key="1">
    <source>
        <dbReference type="ARBA" id="ARBA00004651"/>
    </source>
</evidence>
<dbReference type="InterPro" id="IPR022919">
    <property type="entry name" value="Pept_M48_protease_HtpX"/>
</dbReference>
<dbReference type="Proteomes" id="UP000178372">
    <property type="component" value="Unassembled WGS sequence"/>
</dbReference>
<evidence type="ECO:0000256" key="4">
    <source>
        <dbReference type="ARBA" id="ARBA00022670"/>
    </source>
</evidence>
<evidence type="ECO:0000256" key="5">
    <source>
        <dbReference type="ARBA" id="ARBA00022692"/>
    </source>
</evidence>
<comment type="caution">
    <text evidence="14">The sequence shown here is derived from an EMBL/GenBank/DDBJ whole genome shotgun (WGS) entry which is preliminary data.</text>
</comment>
<dbReference type="AlphaFoldDB" id="A0A1F7GAV3"/>
<feature type="transmembrane region" description="Helical" evidence="12">
    <location>
        <begin position="16"/>
        <end position="38"/>
    </location>
</feature>
<keyword evidence="5 12" id="KW-0812">Transmembrane</keyword>
<evidence type="ECO:0000313" key="14">
    <source>
        <dbReference type="EMBL" id="OGK16043.1"/>
    </source>
</evidence>
<reference evidence="14 15" key="1">
    <citation type="journal article" date="2016" name="Nat. Commun.">
        <title>Thousands of microbial genomes shed light on interconnected biogeochemical processes in an aquifer system.</title>
        <authorList>
            <person name="Anantharaman K."/>
            <person name="Brown C.T."/>
            <person name="Hug L.A."/>
            <person name="Sharon I."/>
            <person name="Castelle C.J."/>
            <person name="Probst A.J."/>
            <person name="Thomas B.C."/>
            <person name="Singh A."/>
            <person name="Wilkins M.J."/>
            <person name="Karaoz U."/>
            <person name="Brodie E.L."/>
            <person name="Williams K.H."/>
            <person name="Hubbard S.S."/>
            <person name="Banfield J.F."/>
        </authorList>
    </citation>
    <scope>NUCLEOTIDE SEQUENCE [LARGE SCALE GENOMIC DNA]</scope>
</reference>
<protein>
    <recommendedName>
        <fullName evidence="12">Protease HtpX homolog</fullName>
        <ecNumber evidence="12">3.4.24.-</ecNumber>
    </recommendedName>
</protein>
<organism evidence="14 15">
    <name type="scientific">Candidatus Roizmanbacteria bacterium RIFCSPHIGHO2_01_FULL_39_12b</name>
    <dbReference type="NCBI Taxonomy" id="1802030"/>
    <lineage>
        <taxon>Bacteria</taxon>
        <taxon>Candidatus Roizmaniibacteriota</taxon>
    </lineage>
</organism>
<keyword evidence="10 12" id="KW-0482">Metalloprotease</keyword>
<evidence type="ECO:0000256" key="2">
    <source>
        <dbReference type="ARBA" id="ARBA00009779"/>
    </source>
</evidence>
<dbReference type="GO" id="GO:0004222">
    <property type="term" value="F:metalloendopeptidase activity"/>
    <property type="evidence" value="ECO:0007669"/>
    <property type="project" value="UniProtKB-UniRule"/>
</dbReference>
<feature type="transmembrane region" description="Helical" evidence="12">
    <location>
        <begin position="196"/>
        <end position="219"/>
    </location>
</feature>
<evidence type="ECO:0000256" key="6">
    <source>
        <dbReference type="ARBA" id="ARBA00022723"/>
    </source>
</evidence>
<accession>A0A1F7GAV3</accession>
<feature type="binding site" evidence="12">
    <location>
        <position position="224"/>
    </location>
    <ligand>
        <name>Zn(2+)</name>
        <dbReference type="ChEBI" id="CHEBI:29105"/>
        <note>catalytic</note>
    </ligand>
</feature>
<keyword evidence="11 12" id="KW-0472">Membrane</keyword>
<evidence type="ECO:0000256" key="12">
    <source>
        <dbReference type="HAMAP-Rule" id="MF_00188"/>
    </source>
</evidence>
<evidence type="ECO:0000256" key="8">
    <source>
        <dbReference type="ARBA" id="ARBA00022833"/>
    </source>
</evidence>
<comment type="similarity">
    <text evidence="2 12">Belongs to the peptidase M48B family.</text>
</comment>
<evidence type="ECO:0000256" key="3">
    <source>
        <dbReference type="ARBA" id="ARBA00022475"/>
    </source>
</evidence>
<gene>
    <name evidence="12" type="primary">htpX</name>
    <name evidence="14" type="ORF">A2690_01340</name>
</gene>
<keyword evidence="4 12" id="KW-0645">Protease</keyword>
<name>A0A1F7GAV3_9BACT</name>
<sequence>MNQSLYSHIQSNKLKTYLLIFGFIAFISAVFYLLGIYFGSTRGYFIAGMFISLVSGVGSYFFSDKIVLAMNNAKPADKKEWFDYYTVAENISIAAGVPMPKLYVIVDDAPNAFATGRDPKHAIVAATTGLLTRLDRSDIEGVVAHEMAHVKNYDILLMSIVTVLVGTIAYTIDFLTRSMIWGGMRDSDNNRSSGPLGAIIFILLIIITPIIASLIQFAVSRRREYLADATGVLFTRNPSGLADALKKISDYPRGMRTASTATAHLYISNPFKKNGRRGEWLMNLFSTHPPIEDRIRLLKSM</sequence>
<feature type="binding site" evidence="12">
    <location>
        <position position="149"/>
    </location>
    <ligand>
        <name>Zn(2+)</name>
        <dbReference type="ChEBI" id="CHEBI:29105"/>
        <note>catalytic</note>
    </ligand>
</feature>
<evidence type="ECO:0000259" key="13">
    <source>
        <dbReference type="Pfam" id="PF01435"/>
    </source>
</evidence>
<feature type="binding site" evidence="12">
    <location>
        <position position="145"/>
    </location>
    <ligand>
        <name>Zn(2+)</name>
        <dbReference type="ChEBI" id="CHEBI:29105"/>
        <note>catalytic</note>
    </ligand>
</feature>
<evidence type="ECO:0000256" key="10">
    <source>
        <dbReference type="ARBA" id="ARBA00023049"/>
    </source>
</evidence>
<dbReference type="GO" id="GO:0006508">
    <property type="term" value="P:proteolysis"/>
    <property type="evidence" value="ECO:0007669"/>
    <property type="project" value="UniProtKB-KW"/>
</dbReference>
<dbReference type="CDD" id="cd07340">
    <property type="entry name" value="M48B_Htpx_like"/>
    <property type="match status" value="1"/>
</dbReference>
<dbReference type="InterPro" id="IPR050083">
    <property type="entry name" value="HtpX_protease"/>
</dbReference>
<dbReference type="InterPro" id="IPR001915">
    <property type="entry name" value="Peptidase_M48"/>
</dbReference>
<feature type="domain" description="Peptidase M48" evidence="13">
    <location>
        <begin position="87"/>
        <end position="300"/>
    </location>
</feature>
<feature type="transmembrane region" description="Helical" evidence="12">
    <location>
        <begin position="155"/>
        <end position="176"/>
    </location>
</feature>
<dbReference type="PANTHER" id="PTHR43221">
    <property type="entry name" value="PROTEASE HTPX"/>
    <property type="match status" value="1"/>
</dbReference>
<feature type="active site" evidence="12">
    <location>
        <position position="146"/>
    </location>
</feature>
<keyword evidence="8 12" id="KW-0862">Zinc</keyword>
<keyword evidence="3 12" id="KW-1003">Cell membrane</keyword>
<proteinExistence type="inferred from homology"/>
<comment type="cofactor">
    <cofactor evidence="12">
        <name>Zn(2+)</name>
        <dbReference type="ChEBI" id="CHEBI:29105"/>
    </cofactor>
    <text evidence="12">Binds 1 zinc ion per subunit.</text>
</comment>